<evidence type="ECO:0000256" key="1">
    <source>
        <dbReference type="ARBA" id="ARBA00004141"/>
    </source>
</evidence>
<evidence type="ECO:0000256" key="5">
    <source>
        <dbReference type="ARBA" id="ARBA00023136"/>
    </source>
</evidence>
<dbReference type="Proteomes" id="UP001314263">
    <property type="component" value="Unassembled WGS sequence"/>
</dbReference>
<keyword evidence="4 7" id="KW-1133">Transmembrane helix</keyword>
<keyword evidence="5 7" id="KW-0472">Membrane</keyword>
<name>A0AAV1HT98_9CHLO</name>
<feature type="transmembrane region" description="Helical" evidence="7">
    <location>
        <begin position="142"/>
        <end position="162"/>
    </location>
</feature>
<reference evidence="8 9" key="1">
    <citation type="submission" date="2023-10" db="EMBL/GenBank/DDBJ databases">
        <authorList>
            <person name="Maclean D."/>
            <person name="Macfadyen A."/>
        </authorList>
    </citation>
    <scope>NUCLEOTIDE SEQUENCE [LARGE SCALE GENOMIC DNA]</scope>
</reference>
<feature type="compositionally biased region" description="Low complexity" evidence="6">
    <location>
        <begin position="49"/>
        <end position="58"/>
    </location>
</feature>
<feature type="region of interest" description="Disordered" evidence="6">
    <location>
        <begin position="70"/>
        <end position="101"/>
    </location>
</feature>
<feature type="transmembrane region" description="Helical" evidence="7">
    <location>
        <begin position="333"/>
        <end position="355"/>
    </location>
</feature>
<gene>
    <name evidence="8" type="ORF">CVIRNUC_001287</name>
</gene>
<comment type="similarity">
    <text evidence="2">Belongs to the TMEM19 family.</text>
</comment>
<protein>
    <recommendedName>
        <fullName evidence="10">Transmembrane protein 19</fullName>
    </recommendedName>
</protein>
<dbReference type="AlphaFoldDB" id="A0AAV1HT98"/>
<keyword evidence="3 7" id="KW-0812">Transmembrane</keyword>
<feature type="region of interest" description="Disordered" evidence="6">
    <location>
        <begin position="1"/>
        <end position="58"/>
    </location>
</feature>
<evidence type="ECO:0008006" key="10">
    <source>
        <dbReference type="Google" id="ProtNLM"/>
    </source>
</evidence>
<dbReference type="PANTHER" id="PTHR13353:SF14">
    <property type="entry name" value="PROTEIN PGR"/>
    <property type="match status" value="1"/>
</dbReference>
<feature type="compositionally biased region" description="Basic residues" evidence="6">
    <location>
        <begin position="18"/>
        <end position="27"/>
    </location>
</feature>
<comment type="caution">
    <text evidence="8">The sequence shown here is derived from an EMBL/GenBank/DDBJ whole genome shotgun (WGS) entry which is preliminary data.</text>
</comment>
<organism evidence="8 9">
    <name type="scientific">Coccomyxa viridis</name>
    <dbReference type="NCBI Taxonomy" id="1274662"/>
    <lineage>
        <taxon>Eukaryota</taxon>
        <taxon>Viridiplantae</taxon>
        <taxon>Chlorophyta</taxon>
        <taxon>core chlorophytes</taxon>
        <taxon>Trebouxiophyceae</taxon>
        <taxon>Trebouxiophyceae incertae sedis</taxon>
        <taxon>Coccomyxaceae</taxon>
        <taxon>Coccomyxa</taxon>
    </lineage>
</organism>
<evidence type="ECO:0000256" key="2">
    <source>
        <dbReference type="ARBA" id="ARBA00009012"/>
    </source>
</evidence>
<proteinExistence type="inferred from homology"/>
<evidence type="ECO:0000313" key="9">
    <source>
        <dbReference type="Proteomes" id="UP001314263"/>
    </source>
</evidence>
<evidence type="ECO:0000256" key="4">
    <source>
        <dbReference type="ARBA" id="ARBA00022989"/>
    </source>
</evidence>
<keyword evidence="9" id="KW-1185">Reference proteome</keyword>
<dbReference type="GO" id="GO:0016020">
    <property type="term" value="C:membrane"/>
    <property type="evidence" value="ECO:0007669"/>
    <property type="project" value="UniProtKB-SubCell"/>
</dbReference>
<sequence length="454" mass="47753">MRRCIPTEGPPSFPLRPLLRHKHHGHTSHCEVAASPSKSYPSKVRASERGAAGESAELGEVRTVLESWRQEEAQATHSSQGGESGSILDTPSLDLSKTEQERQREVERALRLVDAAMKKAEGQLTHIPNLPSARLRRKRPQWVNALVSGARIILLSVLAIWSHACGPVVQLASSAAVGALLGYTGLKKGSLSKSGAIAAVVVGAATLGCSLRAGATLLAFYASSSKLTTLKEELKEVDDEFKKGGQRDWVQVCCNALIPTVIAVLMGYWGGLADLPMDAQRMPGYTAAAGAFLGYFACCCGDTWASEVGQLSAQQPRLITSLRPVRKGTNGGVTLLGAAASVAGGLFMGTISYVVGAVSPSIFTKAILFEAAAAQWQLIPLGLFGGLAGSLIDSALGATLQFTGFNRKSGKITGRVGPDVSHISGWPLLTNNGVNLMSASLCSCMCSILALRIF</sequence>
<dbReference type="EMBL" id="CAUYUE010000002">
    <property type="protein sequence ID" value="CAK0740920.1"/>
    <property type="molecule type" value="Genomic_DNA"/>
</dbReference>
<comment type="subcellular location">
    <subcellularLocation>
        <location evidence="1">Membrane</location>
        <topology evidence="1">Multi-pass membrane protein</topology>
    </subcellularLocation>
</comment>
<dbReference type="InterPro" id="IPR002794">
    <property type="entry name" value="DUF92_TMEM19"/>
</dbReference>
<feature type="compositionally biased region" description="Polar residues" evidence="6">
    <location>
        <begin position="75"/>
        <end position="95"/>
    </location>
</feature>
<evidence type="ECO:0000256" key="3">
    <source>
        <dbReference type="ARBA" id="ARBA00022692"/>
    </source>
</evidence>
<feature type="transmembrane region" description="Helical" evidence="7">
    <location>
        <begin position="249"/>
        <end position="272"/>
    </location>
</feature>
<dbReference type="PANTHER" id="PTHR13353">
    <property type="entry name" value="TRANSMEMBRANE PROTEIN 19"/>
    <property type="match status" value="1"/>
</dbReference>
<evidence type="ECO:0000256" key="6">
    <source>
        <dbReference type="SAM" id="MobiDB-lite"/>
    </source>
</evidence>
<accession>A0AAV1HT98</accession>
<evidence type="ECO:0000256" key="7">
    <source>
        <dbReference type="SAM" id="Phobius"/>
    </source>
</evidence>
<dbReference type="Pfam" id="PF01940">
    <property type="entry name" value="DUF92"/>
    <property type="match status" value="1"/>
</dbReference>
<feature type="transmembrane region" description="Helical" evidence="7">
    <location>
        <begin position="168"/>
        <end position="186"/>
    </location>
</feature>
<evidence type="ECO:0000313" key="8">
    <source>
        <dbReference type="EMBL" id="CAK0740920.1"/>
    </source>
</evidence>
<feature type="transmembrane region" description="Helical" evidence="7">
    <location>
        <begin position="198"/>
        <end position="222"/>
    </location>
</feature>